<dbReference type="EMBL" id="MU806762">
    <property type="protein sequence ID" value="KAJ3833139.1"/>
    <property type="molecule type" value="Genomic_DNA"/>
</dbReference>
<feature type="signal peptide" evidence="5">
    <location>
        <begin position="1"/>
        <end position="18"/>
    </location>
</feature>
<evidence type="ECO:0000256" key="1">
    <source>
        <dbReference type="ARBA" id="ARBA00004613"/>
    </source>
</evidence>
<organism evidence="7 8">
    <name type="scientific">Lentinula raphanica</name>
    <dbReference type="NCBI Taxonomy" id="153919"/>
    <lineage>
        <taxon>Eukaryota</taxon>
        <taxon>Fungi</taxon>
        <taxon>Dikarya</taxon>
        <taxon>Basidiomycota</taxon>
        <taxon>Agaricomycotina</taxon>
        <taxon>Agaricomycetes</taxon>
        <taxon>Agaricomycetidae</taxon>
        <taxon>Agaricales</taxon>
        <taxon>Marasmiineae</taxon>
        <taxon>Omphalotaceae</taxon>
        <taxon>Lentinula</taxon>
    </lineage>
</organism>
<dbReference type="InterPro" id="IPR008427">
    <property type="entry name" value="Extracellular_membr_CFEM_dom"/>
</dbReference>
<evidence type="ECO:0000256" key="5">
    <source>
        <dbReference type="SAM" id="SignalP"/>
    </source>
</evidence>
<dbReference type="Proteomes" id="UP001163846">
    <property type="component" value="Unassembled WGS sequence"/>
</dbReference>
<keyword evidence="8" id="KW-1185">Reference proteome</keyword>
<keyword evidence="3 5" id="KW-0732">Signal</keyword>
<evidence type="ECO:0000256" key="3">
    <source>
        <dbReference type="ARBA" id="ARBA00022729"/>
    </source>
</evidence>
<comment type="caution">
    <text evidence="7">The sequence shown here is derived from an EMBL/GenBank/DDBJ whole genome shotgun (WGS) entry which is preliminary data.</text>
</comment>
<reference evidence="7" key="1">
    <citation type="submission" date="2022-08" db="EMBL/GenBank/DDBJ databases">
        <authorList>
            <consortium name="DOE Joint Genome Institute"/>
            <person name="Min B."/>
            <person name="Riley R."/>
            <person name="Sierra-Patev S."/>
            <person name="Naranjo-Ortiz M."/>
            <person name="Looney B."/>
            <person name="Konkel Z."/>
            <person name="Slot J.C."/>
            <person name="Sakamoto Y."/>
            <person name="Steenwyk J.L."/>
            <person name="Rokas A."/>
            <person name="Carro J."/>
            <person name="Camarero S."/>
            <person name="Ferreira P."/>
            <person name="Molpeceres G."/>
            <person name="Ruiz-Duenas F.J."/>
            <person name="Serrano A."/>
            <person name="Henrissat B."/>
            <person name="Drula E."/>
            <person name="Hughes K.W."/>
            <person name="Mata J.L."/>
            <person name="Ishikawa N.K."/>
            <person name="Vargas-Isla R."/>
            <person name="Ushijima S."/>
            <person name="Smith C.A."/>
            <person name="Ahrendt S."/>
            <person name="Andreopoulos W."/>
            <person name="He G."/>
            <person name="Labutti K."/>
            <person name="Lipzen A."/>
            <person name="Ng V."/>
            <person name="Sandor L."/>
            <person name="Barry K."/>
            <person name="Martinez A.T."/>
            <person name="Xiao Y."/>
            <person name="Gibbons J.G."/>
            <person name="Terashima K."/>
            <person name="Hibbett D.S."/>
            <person name="Grigoriev I.V."/>
        </authorList>
    </citation>
    <scope>NUCLEOTIDE SEQUENCE</scope>
    <source>
        <strain evidence="7">TFB9207</strain>
    </source>
</reference>
<accession>A0AA38NYU2</accession>
<dbReference type="Pfam" id="PF05730">
    <property type="entry name" value="CFEM"/>
    <property type="match status" value="1"/>
</dbReference>
<proteinExistence type="predicted"/>
<comment type="subcellular location">
    <subcellularLocation>
        <location evidence="1">Secreted</location>
    </subcellularLocation>
</comment>
<evidence type="ECO:0000256" key="2">
    <source>
        <dbReference type="ARBA" id="ARBA00022525"/>
    </source>
</evidence>
<dbReference type="GO" id="GO:0005576">
    <property type="term" value="C:extracellular region"/>
    <property type="evidence" value="ECO:0007669"/>
    <property type="project" value="UniProtKB-SubCell"/>
</dbReference>
<gene>
    <name evidence="7" type="ORF">F5878DRAFT_633452</name>
</gene>
<name>A0AA38NYU2_9AGAR</name>
<evidence type="ECO:0000256" key="4">
    <source>
        <dbReference type="ARBA" id="ARBA00023157"/>
    </source>
</evidence>
<protein>
    <recommendedName>
        <fullName evidence="6">CFEM domain-containing protein</fullName>
    </recommendedName>
</protein>
<evidence type="ECO:0000313" key="8">
    <source>
        <dbReference type="Proteomes" id="UP001163846"/>
    </source>
</evidence>
<dbReference type="AlphaFoldDB" id="A0AA38NYU2"/>
<dbReference type="PROSITE" id="PS52012">
    <property type="entry name" value="CFEM"/>
    <property type="match status" value="1"/>
</dbReference>
<sequence>MYILVTISVFMAVQSALGQLSELPTCADECVQNALLALDCPPKEVSCLCTATSILPVVSQCSASSCSAADQATVVDDLDAVCDVRIATSSILEEASLAIPESGLNLTVTPGLPSVLPQPLTVVPLTSGSPRASASDVPRSGASIVNATVTVTNAAITTSTTLNVTAPNSKSSVGTSGTASISNGAGKTVPVADRDGSTLGLLQMVVGGAALMVWMDG</sequence>
<keyword evidence="2" id="KW-0964">Secreted</keyword>
<evidence type="ECO:0000313" key="7">
    <source>
        <dbReference type="EMBL" id="KAJ3833139.1"/>
    </source>
</evidence>
<feature type="domain" description="CFEM" evidence="6">
    <location>
        <begin position="1"/>
        <end position="108"/>
    </location>
</feature>
<evidence type="ECO:0000259" key="6">
    <source>
        <dbReference type="PROSITE" id="PS52012"/>
    </source>
</evidence>
<feature type="chain" id="PRO_5041276310" description="CFEM domain-containing protein" evidence="5">
    <location>
        <begin position="19"/>
        <end position="217"/>
    </location>
</feature>
<keyword evidence="4" id="KW-1015">Disulfide bond</keyword>